<dbReference type="Proteomes" id="UP000676336">
    <property type="component" value="Unassembled WGS sequence"/>
</dbReference>
<feature type="region of interest" description="Disordered" evidence="1">
    <location>
        <begin position="1"/>
        <end position="49"/>
    </location>
</feature>
<feature type="non-terminal residue" evidence="3">
    <location>
        <position position="1"/>
    </location>
</feature>
<name>A0A8S3D0V9_9BILA</name>
<reference evidence="3" key="1">
    <citation type="submission" date="2021-02" db="EMBL/GenBank/DDBJ databases">
        <authorList>
            <person name="Nowell W R."/>
        </authorList>
    </citation>
    <scope>NUCLEOTIDE SEQUENCE</scope>
</reference>
<organism evidence="3 5">
    <name type="scientific">Rotaria magnacalcarata</name>
    <dbReference type="NCBI Taxonomy" id="392030"/>
    <lineage>
        <taxon>Eukaryota</taxon>
        <taxon>Metazoa</taxon>
        <taxon>Spiralia</taxon>
        <taxon>Gnathifera</taxon>
        <taxon>Rotifera</taxon>
        <taxon>Eurotatoria</taxon>
        <taxon>Bdelloidea</taxon>
        <taxon>Philodinida</taxon>
        <taxon>Philodinidae</taxon>
        <taxon>Rotaria</taxon>
    </lineage>
</organism>
<accession>A0A8S3D0V9</accession>
<dbReference type="EMBL" id="CAJOBI010189358">
    <property type="protein sequence ID" value="CAF4955903.1"/>
    <property type="molecule type" value="Genomic_DNA"/>
</dbReference>
<feature type="compositionally biased region" description="Low complexity" evidence="1">
    <location>
        <begin position="12"/>
        <end position="37"/>
    </location>
</feature>
<sequence length="49" mass="5277">LPSDLASNYKVHPSSTSDLPSPSNSSNSSNPSSSNQHNHSHHQTKRHGE</sequence>
<gene>
    <name evidence="4" type="ORF">GIL414_LOCUS55233</name>
    <name evidence="2" type="ORF">SMN809_LOCUS52641</name>
    <name evidence="3" type="ORF">SMN809_LOCUS54360</name>
</gene>
<dbReference type="Proteomes" id="UP000681720">
    <property type="component" value="Unassembled WGS sequence"/>
</dbReference>
<evidence type="ECO:0000313" key="5">
    <source>
        <dbReference type="Proteomes" id="UP000676336"/>
    </source>
</evidence>
<evidence type="ECO:0000313" key="2">
    <source>
        <dbReference type="EMBL" id="CAF4919686.1"/>
    </source>
</evidence>
<comment type="caution">
    <text evidence="3">The sequence shown here is derived from an EMBL/GenBank/DDBJ whole genome shotgun (WGS) entry which is preliminary data.</text>
</comment>
<proteinExistence type="predicted"/>
<feature type="non-terminal residue" evidence="3">
    <location>
        <position position="49"/>
    </location>
</feature>
<dbReference type="EMBL" id="CAJOBI010179282">
    <property type="protein sequence ID" value="CAF4919686.1"/>
    <property type="molecule type" value="Genomic_DNA"/>
</dbReference>
<protein>
    <submittedName>
        <fullName evidence="3">Uncharacterized protein</fullName>
    </submittedName>
</protein>
<evidence type="ECO:0000313" key="4">
    <source>
        <dbReference type="EMBL" id="CAF4967694.1"/>
    </source>
</evidence>
<evidence type="ECO:0000256" key="1">
    <source>
        <dbReference type="SAM" id="MobiDB-lite"/>
    </source>
</evidence>
<evidence type="ECO:0000313" key="3">
    <source>
        <dbReference type="EMBL" id="CAF4955903.1"/>
    </source>
</evidence>
<dbReference type="EMBL" id="CAJOBJ010195613">
    <property type="protein sequence ID" value="CAF4967694.1"/>
    <property type="molecule type" value="Genomic_DNA"/>
</dbReference>
<dbReference type="AlphaFoldDB" id="A0A8S3D0V9"/>
<feature type="compositionally biased region" description="Basic residues" evidence="1">
    <location>
        <begin position="38"/>
        <end position="49"/>
    </location>
</feature>